<dbReference type="Pfam" id="PF00512">
    <property type="entry name" value="HisKA"/>
    <property type="match status" value="1"/>
</dbReference>
<comment type="subcellular location">
    <subcellularLocation>
        <location evidence="2">Cell membrane</location>
    </subcellularLocation>
</comment>
<dbReference type="GO" id="GO:0005886">
    <property type="term" value="C:plasma membrane"/>
    <property type="evidence" value="ECO:0007669"/>
    <property type="project" value="UniProtKB-SubCell"/>
</dbReference>
<evidence type="ECO:0000256" key="13">
    <source>
        <dbReference type="SAM" id="MobiDB-lite"/>
    </source>
</evidence>
<dbReference type="PANTHER" id="PTHR45453:SF1">
    <property type="entry name" value="PHOSPHATE REGULON SENSOR PROTEIN PHOR"/>
    <property type="match status" value="1"/>
</dbReference>
<organism evidence="15 16">
    <name type="scientific">Brachybacterium muris UCD-AY4</name>
    <dbReference type="NCBI Taxonomy" id="1249481"/>
    <lineage>
        <taxon>Bacteria</taxon>
        <taxon>Bacillati</taxon>
        <taxon>Actinomycetota</taxon>
        <taxon>Actinomycetes</taxon>
        <taxon>Micrococcales</taxon>
        <taxon>Dermabacteraceae</taxon>
        <taxon>Brachybacterium</taxon>
    </lineage>
</organism>
<evidence type="ECO:0000256" key="12">
    <source>
        <dbReference type="ARBA" id="ARBA00039401"/>
    </source>
</evidence>
<dbReference type="SUPFAM" id="SSF47384">
    <property type="entry name" value="Homodimeric domain of signal transducing histidine kinase"/>
    <property type="match status" value="1"/>
</dbReference>
<dbReference type="InterPro" id="IPR003594">
    <property type="entry name" value="HATPase_dom"/>
</dbReference>
<dbReference type="Gene3D" id="3.30.565.10">
    <property type="entry name" value="Histidine kinase-like ATPase, C-terminal domain"/>
    <property type="match status" value="1"/>
</dbReference>
<dbReference type="InterPro" id="IPR005467">
    <property type="entry name" value="His_kinase_dom"/>
</dbReference>
<keyword evidence="5" id="KW-0597">Phosphoprotein</keyword>
<dbReference type="GO" id="GO:0000155">
    <property type="term" value="F:phosphorelay sensor kinase activity"/>
    <property type="evidence" value="ECO:0007669"/>
    <property type="project" value="InterPro"/>
</dbReference>
<dbReference type="Gene3D" id="1.10.287.130">
    <property type="match status" value="1"/>
</dbReference>
<dbReference type="Pfam" id="PF02518">
    <property type="entry name" value="HATPase_c"/>
    <property type="match status" value="1"/>
</dbReference>
<comment type="catalytic activity">
    <reaction evidence="1">
        <text>ATP + protein L-histidine = ADP + protein N-phospho-L-histidine.</text>
        <dbReference type="EC" id="2.7.13.3"/>
    </reaction>
</comment>
<keyword evidence="16" id="KW-1185">Reference proteome</keyword>
<dbReference type="Proteomes" id="UP000019754">
    <property type="component" value="Unassembled WGS sequence"/>
</dbReference>
<evidence type="ECO:0000256" key="7">
    <source>
        <dbReference type="ARBA" id="ARBA00022741"/>
    </source>
</evidence>
<keyword evidence="6" id="KW-0808">Transferase</keyword>
<dbReference type="HOGENOM" id="CLU_000445_89_2_11"/>
<evidence type="ECO:0000256" key="1">
    <source>
        <dbReference type="ARBA" id="ARBA00000085"/>
    </source>
</evidence>
<keyword evidence="4" id="KW-1003">Cell membrane</keyword>
<dbReference type="CDD" id="cd00082">
    <property type="entry name" value="HisKA"/>
    <property type="match status" value="1"/>
</dbReference>
<dbReference type="SMART" id="SM00387">
    <property type="entry name" value="HATPase_c"/>
    <property type="match status" value="1"/>
</dbReference>
<evidence type="ECO:0000256" key="10">
    <source>
        <dbReference type="ARBA" id="ARBA00023012"/>
    </source>
</evidence>
<dbReference type="GO" id="GO:0005524">
    <property type="term" value="F:ATP binding"/>
    <property type="evidence" value="ECO:0007669"/>
    <property type="project" value="UniProtKB-KW"/>
</dbReference>
<dbReference type="PRINTS" id="PR00344">
    <property type="entry name" value="BCTRLSENSOR"/>
</dbReference>
<dbReference type="OrthoDB" id="9813151at2"/>
<dbReference type="InterPro" id="IPR003661">
    <property type="entry name" value="HisK_dim/P_dom"/>
</dbReference>
<dbReference type="PANTHER" id="PTHR45453">
    <property type="entry name" value="PHOSPHATE REGULON SENSOR PROTEIN PHOR"/>
    <property type="match status" value="1"/>
</dbReference>
<evidence type="ECO:0000256" key="11">
    <source>
        <dbReference type="ARBA" id="ARBA00023136"/>
    </source>
</evidence>
<evidence type="ECO:0000256" key="6">
    <source>
        <dbReference type="ARBA" id="ARBA00022679"/>
    </source>
</evidence>
<dbReference type="FunFam" id="1.10.287.130:FF:000008">
    <property type="entry name" value="Two-component sensor histidine kinase"/>
    <property type="match status" value="1"/>
</dbReference>
<gene>
    <name evidence="15" type="ORF">D641_0102370</name>
</gene>
<dbReference type="SMART" id="SM00388">
    <property type="entry name" value="HisKA"/>
    <property type="match status" value="1"/>
</dbReference>
<proteinExistence type="predicted"/>
<evidence type="ECO:0000256" key="9">
    <source>
        <dbReference type="ARBA" id="ARBA00022840"/>
    </source>
</evidence>
<dbReference type="InterPro" id="IPR050351">
    <property type="entry name" value="BphY/WalK/GraS-like"/>
</dbReference>
<dbReference type="CDD" id="cd00075">
    <property type="entry name" value="HATPase"/>
    <property type="match status" value="1"/>
</dbReference>
<evidence type="ECO:0000259" key="14">
    <source>
        <dbReference type="PROSITE" id="PS50109"/>
    </source>
</evidence>
<evidence type="ECO:0000256" key="8">
    <source>
        <dbReference type="ARBA" id="ARBA00022777"/>
    </source>
</evidence>
<evidence type="ECO:0000313" key="16">
    <source>
        <dbReference type="Proteomes" id="UP000019754"/>
    </source>
</evidence>
<comment type="caution">
    <text evidence="15">The sequence shown here is derived from an EMBL/GenBank/DDBJ whole genome shotgun (WGS) entry which is preliminary data.</text>
</comment>
<dbReference type="SUPFAM" id="SSF55874">
    <property type="entry name" value="ATPase domain of HSP90 chaperone/DNA topoisomerase II/histidine kinase"/>
    <property type="match status" value="1"/>
</dbReference>
<evidence type="ECO:0000313" key="15">
    <source>
        <dbReference type="EMBL" id="EYT50680.1"/>
    </source>
</evidence>
<keyword evidence="7" id="KW-0547">Nucleotide-binding</keyword>
<dbReference type="FunFam" id="3.30.565.10:FF:000006">
    <property type="entry name" value="Sensor histidine kinase WalK"/>
    <property type="match status" value="1"/>
</dbReference>
<keyword evidence="11" id="KW-0472">Membrane</keyword>
<feature type="domain" description="Histidine kinase" evidence="14">
    <location>
        <begin position="162"/>
        <end position="378"/>
    </location>
</feature>
<evidence type="ECO:0000256" key="2">
    <source>
        <dbReference type="ARBA" id="ARBA00004236"/>
    </source>
</evidence>
<dbReference type="GO" id="GO:0004721">
    <property type="term" value="F:phosphoprotein phosphatase activity"/>
    <property type="evidence" value="ECO:0007669"/>
    <property type="project" value="TreeGrafter"/>
</dbReference>
<reference evidence="15 16" key="1">
    <citation type="journal article" date="2013" name="Genome Announc.">
        <title>Draft genome sequence of an Actinobacterium, Brachybacterium muris strain UCD-AY4.</title>
        <authorList>
            <person name="Lo J.R."/>
            <person name="Lang J.M."/>
            <person name="Darling A.E."/>
            <person name="Eisen J.A."/>
            <person name="Coil D.A."/>
        </authorList>
    </citation>
    <scope>NUCLEOTIDE SEQUENCE [LARGE SCALE GENOMIC DNA]</scope>
    <source>
        <strain evidence="15 16">UCD-AY4</strain>
    </source>
</reference>
<dbReference type="GO" id="GO:0016036">
    <property type="term" value="P:cellular response to phosphate starvation"/>
    <property type="evidence" value="ECO:0007669"/>
    <property type="project" value="TreeGrafter"/>
</dbReference>
<sequence>MPMTILLLLAGTIGLVIGCAAALALARSERRDRSRAQAPEPVVPEPAAEVLAILSSAYVVLDSSGDVLRASPLAYSYGIVRATGGDYPRLANAELMELAADVGRNGGYREERLTIRRSSQGDSDAVIDVRIGALGENGVLLLADDLTRAVRVEETRRDFVANVSHELKTPVGAITLLAETMEDAAEDPDAVRRFAGRMQTETRRLSHLVQEIIELSRVQGNSALTDGQPVEVDDVITEAVALNRNFALGSRIEVAVGGTSGLRVFGSSAMLTTAMSNLISNAITYSDADTRIGVSVRRDGGMVELSVKDQGIGISKENLERVFERFFRVDRARSRDTGGSGLGLAIVKHIATDHGGEVTAWSMAGQGSTFTLRIPEMGHTGAVTVGGDPSRTSEPDIDPGVGG</sequence>
<keyword evidence="10" id="KW-0902">Two-component regulatory system</keyword>
<dbReference type="InterPro" id="IPR004358">
    <property type="entry name" value="Sig_transdc_His_kin-like_C"/>
</dbReference>
<evidence type="ECO:0000256" key="4">
    <source>
        <dbReference type="ARBA" id="ARBA00022475"/>
    </source>
</evidence>
<accession>A0A022L0M0</accession>
<dbReference type="STRING" id="1249481.D641_0102370"/>
<evidence type="ECO:0000256" key="3">
    <source>
        <dbReference type="ARBA" id="ARBA00012438"/>
    </source>
</evidence>
<dbReference type="AlphaFoldDB" id="A0A022L0M0"/>
<keyword evidence="8 15" id="KW-0418">Kinase</keyword>
<dbReference type="InterPro" id="IPR036890">
    <property type="entry name" value="HATPase_C_sf"/>
</dbReference>
<name>A0A022L0M0_9MICO</name>
<feature type="region of interest" description="Disordered" evidence="13">
    <location>
        <begin position="381"/>
        <end position="403"/>
    </location>
</feature>
<keyword evidence="9" id="KW-0067">ATP-binding</keyword>
<evidence type="ECO:0000256" key="5">
    <source>
        <dbReference type="ARBA" id="ARBA00022553"/>
    </source>
</evidence>
<dbReference type="EMBL" id="AORC01000003">
    <property type="protein sequence ID" value="EYT50680.1"/>
    <property type="molecule type" value="Genomic_DNA"/>
</dbReference>
<dbReference type="InterPro" id="IPR036097">
    <property type="entry name" value="HisK_dim/P_sf"/>
</dbReference>
<dbReference type="EC" id="2.7.13.3" evidence="3"/>
<dbReference type="PROSITE" id="PS50109">
    <property type="entry name" value="HIS_KIN"/>
    <property type="match status" value="1"/>
</dbReference>
<protein>
    <recommendedName>
        <fullName evidence="12">Sensor-like histidine kinase SenX3</fullName>
        <ecNumber evidence="3">2.7.13.3</ecNumber>
    </recommendedName>
</protein>